<dbReference type="InterPro" id="IPR020843">
    <property type="entry name" value="ER"/>
</dbReference>
<dbReference type="SUPFAM" id="SSF51735">
    <property type="entry name" value="NAD(P)-binding Rossmann-fold domains"/>
    <property type="match status" value="2"/>
</dbReference>
<protein>
    <recommendedName>
        <fullName evidence="16">Carrier domain-containing protein</fullName>
    </recommendedName>
</protein>
<evidence type="ECO:0000256" key="5">
    <source>
        <dbReference type="ARBA" id="ARBA00022857"/>
    </source>
</evidence>
<dbReference type="EMBL" id="JAGPNK010000012">
    <property type="protein sequence ID" value="KAH7310724.1"/>
    <property type="molecule type" value="Genomic_DNA"/>
</dbReference>
<dbReference type="Pfam" id="PF14765">
    <property type="entry name" value="PS-DH"/>
    <property type="match status" value="1"/>
</dbReference>
<evidence type="ECO:0000259" key="13">
    <source>
        <dbReference type="PROSITE" id="PS52019"/>
    </source>
</evidence>
<keyword evidence="7" id="KW-0511">Multifunctional enzyme</keyword>
<dbReference type="SMART" id="SM00827">
    <property type="entry name" value="PKS_AT"/>
    <property type="match status" value="1"/>
</dbReference>
<dbReference type="GO" id="GO:0044550">
    <property type="term" value="P:secondary metabolite biosynthetic process"/>
    <property type="evidence" value="ECO:0007669"/>
    <property type="project" value="TreeGrafter"/>
</dbReference>
<dbReference type="SMART" id="SM01294">
    <property type="entry name" value="PKS_PP_betabranch"/>
    <property type="match status" value="1"/>
</dbReference>
<dbReference type="GO" id="GO:0006633">
    <property type="term" value="P:fatty acid biosynthetic process"/>
    <property type="evidence" value="ECO:0007669"/>
    <property type="project" value="InterPro"/>
</dbReference>
<dbReference type="SUPFAM" id="SSF52151">
    <property type="entry name" value="FabD/lysophospholipase-like"/>
    <property type="match status" value="1"/>
</dbReference>
<dbReference type="SMART" id="SM00823">
    <property type="entry name" value="PKS_PP"/>
    <property type="match status" value="1"/>
</dbReference>
<evidence type="ECO:0000256" key="1">
    <source>
        <dbReference type="ARBA" id="ARBA00005179"/>
    </source>
</evidence>
<evidence type="ECO:0000256" key="9">
    <source>
        <dbReference type="PROSITE-ProRule" id="PRU01363"/>
    </source>
</evidence>
<dbReference type="InterPro" id="IPR013968">
    <property type="entry name" value="PKS_KR"/>
</dbReference>
<dbReference type="Gene3D" id="3.40.50.720">
    <property type="entry name" value="NAD(P)-binding Rossmann-like Domain"/>
    <property type="match status" value="2"/>
</dbReference>
<dbReference type="Pfam" id="PF16197">
    <property type="entry name" value="KAsynt_C_assoc"/>
    <property type="match status" value="1"/>
</dbReference>
<dbReference type="GO" id="GO:0016491">
    <property type="term" value="F:oxidoreductase activity"/>
    <property type="evidence" value="ECO:0007669"/>
    <property type="project" value="UniProtKB-KW"/>
</dbReference>
<dbReference type="InterPro" id="IPR049552">
    <property type="entry name" value="PKS_DH_N"/>
</dbReference>
<dbReference type="PANTHER" id="PTHR43775">
    <property type="entry name" value="FATTY ACID SYNTHASE"/>
    <property type="match status" value="1"/>
</dbReference>
<feature type="region of interest" description="C-terminal hotdog fold" evidence="9">
    <location>
        <begin position="1187"/>
        <end position="1345"/>
    </location>
</feature>
<dbReference type="Pfam" id="PF08242">
    <property type="entry name" value="Methyltransf_12"/>
    <property type="match status" value="1"/>
</dbReference>
<accession>A0A8K0SPU7</accession>
<dbReference type="CDD" id="cd00833">
    <property type="entry name" value="PKS"/>
    <property type="match status" value="1"/>
</dbReference>
<feature type="domain" description="PKS/mFAS DH" evidence="13">
    <location>
        <begin position="1016"/>
        <end position="1345"/>
    </location>
</feature>
<dbReference type="InterPro" id="IPR016039">
    <property type="entry name" value="Thiolase-like"/>
</dbReference>
<reference evidence="14" key="1">
    <citation type="journal article" date="2021" name="Nat. Commun.">
        <title>Genetic determinants of endophytism in the Arabidopsis root mycobiome.</title>
        <authorList>
            <person name="Mesny F."/>
            <person name="Miyauchi S."/>
            <person name="Thiergart T."/>
            <person name="Pickel B."/>
            <person name="Atanasova L."/>
            <person name="Karlsson M."/>
            <person name="Huettel B."/>
            <person name="Barry K.W."/>
            <person name="Haridas S."/>
            <person name="Chen C."/>
            <person name="Bauer D."/>
            <person name="Andreopoulos W."/>
            <person name="Pangilinan J."/>
            <person name="LaButti K."/>
            <person name="Riley R."/>
            <person name="Lipzen A."/>
            <person name="Clum A."/>
            <person name="Drula E."/>
            <person name="Henrissat B."/>
            <person name="Kohler A."/>
            <person name="Grigoriev I.V."/>
            <person name="Martin F.M."/>
            <person name="Hacquard S."/>
        </authorList>
    </citation>
    <scope>NUCLEOTIDE SEQUENCE</scope>
    <source>
        <strain evidence="14">MPI-CAGE-CH-0235</strain>
    </source>
</reference>
<dbReference type="PROSITE" id="PS00012">
    <property type="entry name" value="PHOSPHOPANTETHEINE"/>
    <property type="match status" value="1"/>
</dbReference>
<dbReference type="GO" id="GO:1901336">
    <property type="term" value="P:lactone biosynthetic process"/>
    <property type="evidence" value="ECO:0007669"/>
    <property type="project" value="UniProtKB-ARBA"/>
</dbReference>
<name>A0A8K0SPU7_9HYPO</name>
<dbReference type="InterPro" id="IPR009081">
    <property type="entry name" value="PP-bd_ACP"/>
</dbReference>
<dbReference type="GO" id="GO:0004312">
    <property type="term" value="F:fatty acid synthase activity"/>
    <property type="evidence" value="ECO:0007669"/>
    <property type="project" value="TreeGrafter"/>
</dbReference>
<evidence type="ECO:0000256" key="7">
    <source>
        <dbReference type="ARBA" id="ARBA00023268"/>
    </source>
</evidence>
<keyword evidence="5" id="KW-0521">NADP</keyword>
<keyword evidence="15" id="KW-1185">Reference proteome</keyword>
<dbReference type="Gene3D" id="3.10.129.110">
    <property type="entry name" value="Polyketide synthase dehydratase"/>
    <property type="match status" value="1"/>
</dbReference>
<dbReference type="Gene3D" id="3.40.50.150">
    <property type="entry name" value="Vaccinia Virus protein VP39"/>
    <property type="match status" value="1"/>
</dbReference>
<gene>
    <name evidence="14" type="ORF">B0I35DRAFT_439590</name>
</gene>
<dbReference type="SMART" id="SM00822">
    <property type="entry name" value="PKS_KR"/>
    <property type="match status" value="1"/>
</dbReference>
<dbReference type="SUPFAM" id="SSF53901">
    <property type="entry name" value="Thiolase-like"/>
    <property type="match status" value="1"/>
</dbReference>
<dbReference type="SUPFAM" id="SSF50129">
    <property type="entry name" value="GroES-like"/>
    <property type="match status" value="1"/>
</dbReference>
<dbReference type="SMART" id="SM00829">
    <property type="entry name" value="PKS_ER"/>
    <property type="match status" value="1"/>
</dbReference>
<feature type="region of interest" description="N-terminal hotdog fold" evidence="9">
    <location>
        <begin position="1016"/>
        <end position="1157"/>
    </location>
</feature>
<keyword evidence="3" id="KW-0597">Phosphoprotein</keyword>
<keyword evidence="8" id="KW-0012">Acyltransferase</keyword>
<dbReference type="PANTHER" id="PTHR43775:SF29">
    <property type="entry name" value="ASPERFURANONE POLYKETIDE SYNTHASE AFOG-RELATED"/>
    <property type="match status" value="1"/>
</dbReference>
<feature type="domain" description="Ketosynthase family 3 (KS3)" evidence="12">
    <location>
        <begin position="1"/>
        <end position="425"/>
    </location>
</feature>
<dbReference type="Pfam" id="PF23297">
    <property type="entry name" value="ACP_SdgA_C"/>
    <property type="match status" value="1"/>
</dbReference>
<dbReference type="CDD" id="cd05195">
    <property type="entry name" value="enoyl_red"/>
    <property type="match status" value="1"/>
</dbReference>
<keyword evidence="2" id="KW-0596">Phosphopantetheine</keyword>
<dbReference type="PROSITE" id="PS00606">
    <property type="entry name" value="KS3_1"/>
    <property type="match status" value="1"/>
</dbReference>
<evidence type="ECO:0000256" key="10">
    <source>
        <dbReference type="SAM" id="MobiDB-lite"/>
    </source>
</evidence>
<comment type="pathway">
    <text evidence="1">Secondary metabolite biosynthesis.</text>
</comment>
<proteinExistence type="predicted"/>
<dbReference type="FunFam" id="3.40.50.720:FF:000209">
    <property type="entry name" value="Polyketide synthase Pks12"/>
    <property type="match status" value="1"/>
</dbReference>
<evidence type="ECO:0000313" key="14">
    <source>
        <dbReference type="EMBL" id="KAH7310724.1"/>
    </source>
</evidence>
<dbReference type="Pfam" id="PF08659">
    <property type="entry name" value="KR"/>
    <property type="match status" value="1"/>
</dbReference>
<feature type="region of interest" description="Disordered" evidence="10">
    <location>
        <begin position="449"/>
        <end position="474"/>
    </location>
</feature>
<organism evidence="14 15">
    <name type="scientific">Stachybotrys elegans</name>
    <dbReference type="NCBI Taxonomy" id="80388"/>
    <lineage>
        <taxon>Eukaryota</taxon>
        <taxon>Fungi</taxon>
        <taxon>Dikarya</taxon>
        <taxon>Ascomycota</taxon>
        <taxon>Pezizomycotina</taxon>
        <taxon>Sordariomycetes</taxon>
        <taxon>Hypocreomycetidae</taxon>
        <taxon>Hypocreales</taxon>
        <taxon>Stachybotryaceae</taxon>
        <taxon>Stachybotrys</taxon>
    </lineage>
</organism>
<keyword evidence="4" id="KW-0808">Transferase</keyword>
<dbReference type="SUPFAM" id="SSF47336">
    <property type="entry name" value="ACP-like"/>
    <property type="match status" value="1"/>
</dbReference>
<evidence type="ECO:0000313" key="15">
    <source>
        <dbReference type="Proteomes" id="UP000813444"/>
    </source>
</evidence>
<dbReference type="Pfam" id="PF02801">
    <property type="entry name" value="Ketoacyl-synt_C"/>
    <property type="match status" value="1"/>
</dbReference>
<feature type="compositionally biased region" description="Polar residues" evidence="10">
    <location>
        <begin position="450"/>
        <end position="474"/>
    </location>
</feature>
<dbReference type="InterPro" id="IPR001227">
    <property type="entry name" value="Ac_transferase_dom_sf"/>
</dbReference>
<dbReference type="InterPro" id="IPR014030">
    <property type="entry name" value="Ketoacyl_synth_N"/>
</dbReference>
<keyword evidence="6" id="KW-0560">Oxidoreductase</keyword>
<dbReference type="InterPro" id="IPR016035">
    <property type="entry name" value="Acyl_Trfase/lysoPLipase"/>
</dbReference>
<dbReference type="InterPro" id="IPR020807">
    <property type="entry name" value="PKS_DH"/>
</dbReference>
<feature type="active site" description="Proton donor; for dehydratase activity" evidence="9">
    <location>
        <position position="1251"/>
    </location>
</feature>
<dbReference type="GO" id="GO:0004315">
    <property type="term" value="F:3-oxoacyl-[acyl-carrier-protein] synthase activity"/>
    <property type="evidence" value="ECO:0007669"/>
    <property type="project" value="InterPro"/>
</dbReference>
<dbReference type="InterPro" id="IPR011032">
    <property type="entry name" value="GroES-like_sf"/>
</dbReference>
<evidence type="ECO:0000256" key="2">
    <source>
        <dbReference type="ARBA" id="ARBA00022450"/>
    </source>
</evidence>
<feature type="domain" description="Carrier" evidence="11">
    <location>
        <begin position="2598"/>
        <end position="2675"/>
    </location>
</feature>
<evidence type="ECO:0000256" key="6">
    <source>
        <dbReference type="ARBA" id="ARBA00023002"/>
    </source>
</evidence>
<dbReference type="SUPFAM" id="SSF55048">
    <property type="entry name" value="Probable ACP-binding domain of malonyl-CoA ACP transacylase"/>
    <property type="match status" value="1"/>
</dbReference>
<dbReference type="InterPro" id="IPR049551">
    <property type="entry name" value="PKS_DH_C"/>
</dbReference>
<dbReference type="InterPro" id="IPR036291">
    <property type="entry name" value="NAD(P)-bd_dom_sf"/>
</dbReference>
<dbReference type="InterPro" id="IPR029063">
    <property type="entry name" value="SAM-dependent_MTases_sf"/>
</dbReference>
<dbReference type="OrthoDB" id="329835at2759"/>
<dbReference type="InterPro" id="IPR032821">
    <property type="entry name" value="PKS_assoc"/>
</dbReference>
<dbReference type="InterPro" id="IPR050091">
    <property type="entry name" value="PKS_NRPS_Biosynth_Enz"/>
</dbReference>
<dbReference type="InterPro" id="IPR014031">
    <property type="entry name" value="Ketoacyl_synth_C"/>
</dbReference>
<dbReference type="InterPro" id="IPR014043">
    <property type="entry name" value="Acyl_transferase_dom"/>
</dbReference>
<dbReference type="InterPro" id="IPR013217">
    <property type="entry name" value="Methyltransf_12"/>
</dbReference>
<dbReference type="Gene3D" id="1.10.1200.10">
    <property type="entry name" value="ACP-like"/>
    <property type="match status" value="1"/>
</dbReference>
<dbReference type="SUPFAM" id="SSF53335">
    <property type="entry name" value="S-adenosyl-L-methionine-dependent methyltransferases"/>
    <property type="match status" value="1"/>
</dbReference>
<dbReference type="InterPro" id="IPR018201">
    <property type="entry name" value="Ketoacyl_synth_AS"/>
</dbReference>
<dbReference type="Pfam" id="PF13602">
    <property type="entry name" value="ADH_zinc_N_2"/>
    <property type="match status" value="1"/>
</dbReference>
<dbReference type="InterPro" id="IPR020841">
    <property type="entry name" value="PKS_Beta-ketoAc_synthase_dom"/>
</dbReference>
<dbReference type="Gene3D" id="3.40.47.10">
    <property type="match status" value="1"/>
</dbReference>
<dbReference type="SMART" id="SM00825">
    <property type="entry name" value="PKS_KS"/>
    <property type="match status" value="1"/>
</dbReference>
<evidence type="ECO:0000256" key="4">
    <source>
        <dbReference type="ARBA" id="ARBA00022679"/>
    </source>
</evidence>
<evidence type="ECO:0008006" key="16">
    <source>
        <dbReference type="Google" id="ProtNLM"/>
    </source>
</evidence>
<dbReference type="InterPro" id="IPR016036">
    <property type="entry name" value="Malonyl_transacylase_ACP-bd"/>
</dbReference>
<sequence>MEPIAVIGFSLKMPQEAVDESSLWDILRDRKNLMTEYPESRTNINSFHKDHKKPHLLPGRGAHFIKDDPACFDAPFFSVTQNEAAGMDPQQRWILETSYHAFENAGISMSSLKGMKMGVFDASTSDDYTKSMSKDPDTAPLSRITGTADSMRSNRVSWFFGLQGPSLHVDTACSSSLVAVDLACQSLQSGSSSSALVIGCNLILGPEVSMGLANQGFLSPDSLCYSFDHRANGFSRGEGIIAMIFKPLSSALQDGDMIRAVIRGTGANSDGHTPGLTQPSSEAQERLIRQVYQRAGLDFASTRYFEAHGTGTPTGDPIEMKAIGRVFRSSRSSDEPLYVGSIKSNVGHLEGGAGLAGIVKAILILEKGIIPPVALFEKLNPDIDAEFYNLHVPTTCVPWPSSGVRRVSVNSFGMGGTNAHAILDDAYSYLSSAGLNGHHQCELTPRLDSESWSSLSPTSDGRLTPVSPTHPTNGNILESLESSINLPSAVKSITSTDLVTSPRRLLVWSAADEASMGRVFENLKDYHRSSVMGSPAQLGRLAFTLSDRRTHLAWRTFAVVGGTDVERELEAFAKPERSSLAPGRTMFVFTGQGAQYAGMGLELLQYEVFRQTLSRIDDVFASLGATWSVLEALDDKANINRPDYSQPLCTALQISLVELMKEFGVPSASVVGHSSGEIAAAYAIGALSLEEAVKIAFYRGKLTARLKEEGAGHAAGAMMSVNLSLEKAIAYIATTTSTLGETAFLSGSVSVACINSPLNCTLSGAESSIDILKAQLDEQGVFAQKLNTGVAYHSAAMQQIAGEYVELLSQVLGAEQGAGRPRRQRQMASMVSSVTGKAIKPADLRKPQYWADNLVSRVNFLGAITEIAGAQKHSDEASAGITDIIEIGPHAALRRPVQDILHGTLQGKQSSEMTNKHIRYHSMLMRNKSPVQSTLELVGALFCRGLPVSISAANRQLRLAELNGSSGAAKASNSIRILTDMPKYPFDRSSKYWHESRTSVGYRLRHSVAETSDGSTALLGTPVNDWNPLEPRWRNFINVSSLPWTADHIVNQVPVLAGTCMVTMAIEAAKQHYVSTNDAASRQITGFWVKEAQFLSPVLISKVNQGGTETIVHLRPMAGEGEGRSRGHSEIQLFACDENSRWKECFRCIIQVATKQDSSADFHHDLEEKLQRQRLHSQYDEIAATDNKPFAADEFYKFLSSTVDLTYLDAFALLEDIHWDGRASVIARINRAASAKSPKEYPLHPVAAVLDASLHVMVVQMTKGLSDASNTMVLSGLDDTWISSDLFEVPPSQDASHIRILSIADKTTLKQRSRESTVFGLDGNGAVLFNIGKCRMSEVTSADSTGTPDDAQNAKKLLYSIEWKPQLSLLSPDELNTYLSNFKPLEFDKFFILDFYPRIERAMTIAARKVLADPQLVGPDALKRAPSYITRLVESLRYYYAADEATATEDIISEDDLEKLLLQCERDKPDWAMFPAVARNLKGIVRGDMNAVEVLFSSRLMDDFYTSFFVSVWDDRFEAFLDLLSHENPCLRILEVGAGTGGMTQQVLSTFKEITERKGRSCFSNYTYSDISPGFFEPARERFANFGDRMTYRTLDLEKDSHSDEGFELGAYDVIFAGSVLHATHNLAKTMHNVRQLLKPGGYLILLELICPTSACGNVGFGSLEGWWLSTEEWRSRSPLLTETQWNSFFRETGFSESILTIRDHGSDVAHTASLMVSRKVESLPDSPAQFAQNGVSVDHFASSIRPCFVIDSGAPAQVELAHILMTSGWRERGASVVNWSDIEDQCQSDAPSTFSDSNAVFVMLLEIGNHWLADIPVSTFTSLQRLMSELSNILWVTETGISDAKYPYYSTMKGFLRALRTENSSKHIVTLAAESLSNCHLVVADDKMARKKLAESIDTVLETFCSSQIGELEWRLANGVLETPRMVEEIQLNDTVYHQVSPSSRVEQWLPGPALELKVKTPGLLDSITFVEDLTNNLDTPLAPYEIEMEAKAWPLSFRDLLTALGRMEYSTPGIECAGVVTRMGSAIGQVDADGVASEPFKPGDRVVSIVSTNGCMRTYPRALSHHVHRIPDGVSFENAVSSLNPGMTAWYGLVCKAKLQKNEKILIHSAAGATGQMALCISMAIGAEIFVTVGNVDKKKFLMDEFGIDEDHIFSSRGTSFAAGIKRMTGEGVDVVFNSLSGKSLVASWECMAPFGRFIEIGKADIMGNSMLPMSIFAKNISFMAVDLWQCFSYNKKLTREISLATLELINKGVVQPPTPLALYPMSDVEGAFRYLQSGKTTGRIILTSSHEDMVKRHTRAISDWKLKSDVSYLIVGGLGGIGRAIMSWMADRGAKNLIVLSRSGLSSTSKSSLSAVEQLQEKGVRVEVVKCDVSSAADLSVIMADLINTMPPVKGCINAAMVLQDAVFENMTHQMWTTTLDSKIKTSWNLHQLLPVGTLDFFILLSSVAGVYGSISQSNYAAGCTFQDALANQRASQGDNTASLNLGWMRTVGIIAEMKEYQRKRQQQDNFAQVETEELLAVIGEYCRGEHKQRPQVIVGGLTPAEMMKKHGSIPPYLQQPFFSGFSLVEDEKQDRGDLDINPAILFAQAVTPRDRSAIVVQAVVARLARALGVSSADIEPGKALSDFGVDSLMAVELRNWIGKDFKANVAVFDIMSGISIIGLGDLITERTSIGVS</sequence>
<dbReference type="Pfam" id="PF00109">
    <property type="entry name" value="ketoacyl-synt"/>
    <property type="match status" value="1"/>
</dbReference>
<dbReference type="Gene3D" id="3.90.180.10">
    <property type="entry name" value="Medium-chain alcohol dehydrogenases, catalytic domain"/>
    <property type="match status" value="1"/>
</dbReference>
<dbReference type="Pfam" id="PF21089">
    <property type="entry name" value="PKS_DH_N"/>
    <property type="match status" value="1"/>
</dbReference>
<dbReference type="Pfam" id="PF00698">
    <property type="entry name" value="Acyl_transf_1"/>
    <property type="match status" value="1"/>
</dbReference>
<dbReference type="InterPro" id="IPR042104">
    <property type="entry name" value="PKS_dehydratase_sf"/>
</dbReference>
<dbReference type="InterPro" id="IPR036736">
    <property type="entry name" value="ACP-like_sf"/>
</dbReference>
<dbReference type="PROSITE" id="PS52019">
    <property type="entry name" value="PKS_MFAS_DH"/>
    <property type="match status" value="1"/>
</dbReference>
<dbReference type="Gene3D" id="3.40.366.10">
    <property type="entry name" value="Malonyl-Coenzyme A Acyl Carrier Protein, domain 2"/>
    <property type="match status" value="1"/>
</dbReference>
<dbReference type="CDD" id="cd02440">
    <property type="entry name" value="AdoMet_MTases"/>
    <property type="match status" value="1"/>
</dbReference>
<dbReference type="InterPro" id="IPR006162">
    <property type="entry name" value="Ppantetheine_attach_site"/>
</dbReference>
<dbReference type="GO" id="GO:0031177">
    <property type="term" value="F:phosphopantetheine binding"/>
    <property type="evidence" value="ECO:0007669"/>
    <property type="project" value="InterPro"/>
</dbReference>
<feature type="active site" description="Proton acceptor; for dehydratase activity" evidence="9">
    <location>
        <position position="1048"/>
    </location>
</feature>
<dbReference type="InterPro" id="IPR049900">
    <property type="entry name" value="PKS_mFAS_DH"/>
</dbReference>
<comment type="caution">
    <text evidence="14">The sequence shown here is derived from an EMBL/GenBank/DDBJ whole genome shotgun (WGS) entry which is preliminary data.</text>
</comment>
<evidence type="ECO:0000259" key="11">
    <source>
        <dbReference type="PROSITE" id="PS50075"/>
    </source>
</evidence>
<evidence type="ECO:0000256" key="8">
    <source>
        <dbReference type="ARBA" id="ARBA00023315"/>
    </source>
</evidence>
<dbReference type="InterPro" id="IPR020806">
    <property type="entry name" value="PKS_PP-bd"/>
</dbReference>
<dbReference type="Proteomes" id="UP000813444">
    <property type="component" value="Unassembled WGS sequence"/>
</dbReference>
<dbReference type="InterPro" id="IPR057326">
    <property type="entry name" value="KR_dom"/>
</dbReference>
<dbReference type="PROSITE" id="PS50075">
    <property type="entry name" value="CARRIER"/>
    <property type="match status" value="1"/>
</dbReference>
<dbReference type="SMART" id="SM00826">
    <property type="entry name" value="PKS_DH"/>
    <property type="match status" value="1"/>
</dbReference>
<evidence type="ECO:0000259" key="12">
    <source>
        <dbReference type="PROSITE" id="PS52004"/>
    </source>
</evidence>
<dbReference type="PROSITE" id="PS52004">
    <property type="entry name" value="KS3_2"/>
    <property type="match status" value="1"/>
</dbReference>
<evidence type="ECO:0000256" key="3">
    <source>
        <dbReference type="ARBA" id="ARBA00022553"/>
    </source>
</evidence>